<evidence type="ECO:0000256" key="5">
    <source>
        <dbReference type="ARBA" id="ARBA00023136"/>
    </source>
</evidence>
<comment type="similarity">
    <text evidence="8">Belongs to the G-protein coupled receptor 1 family.</text>
</comment>
<evidence type="ECO:0000256" key="3">
    <source>
        <dbReference type="ARBA" id="ARBA00022989"/>
    </source>
</evidence>
<gene>
    <name evidence="11" type="ORF">KUTeg_001096</name>
</gene>
<dbReference type="Pfam" id="PF00001">
    <property type="entry name" value="7tm_1"/>
    <property type="match status" value="1"/>
</dbReference>
<sequence length="312" mass="35886">MYFNSSIIIEIQTDMTLKLIPVAIVVVIYMMLGIFGNILVIIYYGFKLKPNPCFMFTVAMAICDIIVCCLSMPLEMVDILDFYTFPSVIACKILRFVNFTATVASNLFLLCISVERYKKLCTPFQKQITLTSSKVVIVSIFLVGPIIASPSLVFYDVNDENLTLYDKTGNEGEIISRDCKIQHNYKKYTLIYQIVLFVCFTTIFIAILVLYSRVIKEMITMKRFRENSIANGSSLYHISCPEINTYELSEIRNKSYEKKSQMKNDQLNGHRIKKKLSKLNNDAHIRMFTLISLSVTVAFITIKHRRQSGFLF</sequence>
<feature type="transmembrane region" description="Helical" evidence="9">
    <location>
        <begin position="190"/>
        <end position="215"/>
    </location>
</feature>
<comment type="subcellular location">
    <subcellularLocation>
        <location evidence="1">Membrane</location>
        <topology evidence="1">Multi-pass membrane protein</topology>
    </subcellularLocation>
</comment>
<feature type="transmembrane region" description="Helical" evidence="9">
    <location>
        <begin position="53"/>
        <end position="73"/>
    </location>
</feature>
<dbReference type="InterPro" id="IPR017452">
    <property type="entry name" value="GPCR_Rhodpsn_7TM"/>
</dbReference>
<reference evidence="11 12" key="1">
    <citation type="submission" date="2022-12" db="EMBL/GenBank/DDBJ databases">
        <title>Chromosome-level genome of Tegillarca granosa.</title>
        <authorList>
            <person name="Kim J."/>
        </authorList>
    </citation>
    <scope>NUCLEOTIDE SEQUENCE [LARGE SCALE GENOMIC DNA]</scope>
    <source>
        <strain evidence="11">Teg-2019</strain>
        <tissue evidence="11">Adductor muscle</tissue>
    </source>
</reference>
<dbReference type="Proteomes" id="UP001217089">
    <property type="component" value="Unassembled WGS sequence"/>
</dbReference>
<keyword evidence="5 9" id="KW-0472">Membrane</keyword>
<dbReference type="PANTHER" id="PTHR24243">
    <property type="entry name" value="G-PROTEIN COUPLED RECEPTOR"/>
    <property type="match status" value="1"/>
</dbReference>
<dbReference type="PRINTS" id="PR00237">
    <property type="entry name" value="GPCRRHODOPSN"/>
</dbReference>
<dbReference type="Gene3D" id="1.20.1070.10">
    <property type="entry name" value="Rhodopsin 7-helix transmembrane proteins"/>
    <property type="match status" value="1"/>
</dbReference>
<protein>
    <recommendedName>
        <fullName evidence="10">G-protein coupled receptors family 1 profile domain-containing protein</fullName>
    </recommendedName>
</protein>
<dbReference type="PANTHER" id="PTHR24243:SF208">
    <property type="entry name" value="PYROKININ-1 RECEPTOR"/>
    <property type="match status" value="1"/>
</dbReference>
<comment type="caution">
    <text evidence="11">The sequence shown here is derived from an EMBL/GenBank/DDBJ whole genome shotgun (WGS) entry which is preliminary data.</text>
</comment>
<name>A0ABQ9FYM8_TEGGR</name>
<evidence type="ECO:0000256" key="8">
    <source>
        <dbReference type="RuleBase" id="RU000688"/>
    </source>
</evidence>
<keyword evidence="7 8" id="KW-0807">Transducer</keyword>
<dbReference type="EMBL" id="JARBDR010000102">
    <property type="protein sequence ID" value="KAJ8321355.1"/>
    <property type="molecule type" value="Genomic_DNA"/>
</dbReference>
<dbReference type="InterPro" id="IPR000276">
    <property type="entry name" value="GPCR_Rhodpsn"/>
</dbReference>
<keyword evidence="6 8" id="KW-0675">Receptor</keyword>
<evidence type="ECO:0000256" key="6">
    <source>
        <dbReference type="ARBA" id="ARBA00023170"/>
    </source>
</evidence>
<keyword evidence="4 8" id="KW-0297">G-protein coupled receptor</keyword>
<evidence type="ECO:0000259" key="10">
    <source>
        <dbReference type="PROSITE" id="PS50262"/>
    </source>
</evidence>
<evidence type="ECO:0000256" key="1">
    <source>
        <dbReference type="ARBA" id="ARBA00004141"/>
    </source>
</evidence>
<evidence type="ECO:0000313" key="12">
    <source>
        <dbReference type="Proteomes" id="UP001217089"/>
    </source>
</evidence>
<keyword evidence="12" id="KW-1185">Reference proteome</keyword>
<feature type="transmembrane region" description="Helical" evidence="9">
    <location>
        <begin position="135"/>
        <end position="155"/>
    </location>
</feature>
<feature type="transmembrane region" description="Helical" evidence="9">
    <location>
        <begin position="93"/>
        <end position="114"/>
    </location>
</feature>
<feature type="transmembrane region" description="Helical" evidence="9">
    <location>
        <begin position="20"/>
        <end position="46"/>
    </location>
</feature>
<dbReference type="PROSITE" id="PS00237">
    <property type="entry name" value="G_PROTEIN_RECEP_F1_1"/>
    <property type="match status" value="1"/>
</dbReference>
<dbReference type="CDD" id="cd00637">
    <property type="entry name" value="7tm_classA_rhodopsin-like"/>
    <property type="match status" value="1"/>
</dbReference>
<proteinExistence type="inferred from homology"/>
<keyword evidence="3 9" id="KW-1133">Transmembrane helix</keyword>
<organism evidence="11 12">
    <name type="scientific">Tegillarca granosa</name>
    <name type="common">Malaysian cockle</name>
    <name type="synonym">Anadara granosa</name>
    <dbReference type="NCBI Taxonomy" id="220873"/>
    <lineage>
        <taxon>Eukaryota</taxon>
        <taxon>Metazoa</taxon>
        <taxon>Spiralia</taxon>
        <taxon>Lophotrochozoa</taxon>
        <taxon>Mollusca</taxon>
        <taxon>Bivalvia</taxon>
        <taxon>Autobranchia</taxon>
        <taxon>Pteriomorphia</taxon>
        <taxon>Arcoida</taxon>
        <taxon>Arcoidea</taxon>
        <taxon>Arcidae</taxon>
        <taxon>Tegillarca</taxon>
    </lineage>
</organism>
<dbReference type="PROSITE" id="PS50262">
    <property type="entry name" value="G_PROTEIN_RECEP_F1_2"/>
    <property type="match status" value="1"/>
</dbReference>
<feature type="domain" description="G-protein coupled receptors family 1 profile" evidence="10">
    <location>
        <begin position="36"/>
        <end position="312"/>
    </location>
</feature>
<accession>A0ABQ9FYM8</accession>
<evidence type="ECO:0000256" key="2">
    <source>
        <dbReference type="ARBA" id="ARBA00022692"/>
    </source>
</evidence>
<evidence type="ECO:0000256" key="7">
    <source>
        <dbReference type="ARBA" id="ARBA00023224"/>
    </source>
</evidence>
<keyword evidence="2 8" id="KW-0812">Transmembrane</keyword>
<feature type="transmembrane region" description="Helical" evidence="9">
    <location>
        <begin position="283"/>
        <end position="302"/>
    </location>
</feature>
<evidence type="ECO:0000256" key="4">
    <source>
        <dbReference type="ARBA" id="ARBA00023040"/>
    </source>
</evidence>
<evidence type="ECO:0000256" key="9">
    <source>
        <dbReference type="SAM" id="Phobius"/>
    </source>
</evidence>
<dbReference type="SUPFAM" id="SSF81321">
    <property type="entry name" value="Family A G protein-coupled receptor-like"/>
    <property type="match status" value="1"/>
</dbReference>
<evidence type="ECO:0000313" key="11">
    <source>
        <dbReference type="EMBL" id="KAJ8321355.1"/>
    </source>
</evidence>